<accession>A0ABR0C7D5</accession>
<evidence type="ECO:0000313" key="3">
    <source>
        <dbReference type="Proteomes" id="UP001287286"/>
    </source>
</evidence>
<feature type="compositionally biased region" description="Basic and acidic residues" evidence="1">
    <location>
        <begin position="122"/>
        <end position="131"/>
    </location>
</feature>
<evidence type="ECO:0000313" key="2">
    <source>
        <dbReference type="EMBL" id="KAK4092293.1"/>
    </source>
</evidence>
<proteinExistence type="predicted"/>
<dbReference type="Proteomes" id="UP001287286">
    <property type="component" value="Unassembled WGS sequence"/>
</dbReference>
<keyword evidence="3" id="KW-1185">Reference proteome</keyword>
<feature type="compositionally biased region" description="Basic and acidic residues" evidence="1">
    <location>
        <begin position="91"/>
        <end position="100"/>
    </location>
</feature>
<feature type="region of interest" description="Disordered" evidence="1">
    <location>
        <begin position="237"/>
        <end position="358"/>
    </location>
</feature>
<sequence>MGLRPGTAPGYSYATLAACMPVPRDSARRDSRSQHLTDSRRVSVDSVARAQIDRRYSRDSPPPRFRAETGPSGAYTSLPSGLMVHKGAINAKDRRIDASAKSKGNTASHQAANPKPSRHRASRDQEPEQRASGRSRQRKSTSKQLAEGQQARRRPFSLSSAQSKDTRRSSVKSKKQSDQKSKGKSKASHLVPCHALPCPAERRELNAADAPSNRNHAPSTAADELPLLADVAFSHHRNRQAGRQASRKRSRPRGLSSLTRPVGRTHARASHRNERTNGAEEAGQQVSQPGQRSKQASKQAAPLPGTAVAPASHGASERPATSPRRRHPPVTTLSFKATDGRTDGDGDGGPRNWAWPANFQGVETSRPPALAFLEQGRQLTVAVAMAWGG</sequence>
<feature type="compositionally biased region" description="Basic and acidic residues" evidence="1">
    <location>
        <begin position="25"/>
        <end position="43"/>
    </location>
</feature>
<name>A0ABR0C7D5_PURLI</name>
<dbReference type="EMBL" id="JAWRVI010000009">
    <property type="protein sequence ID" value="KAK4092293.1"/>
    <property type="molecule type" value="Genomic_DNA"/>
</dbReference>
<feature type="region of interest" description="Disordered" evidence="1">
    <location>
        <begin position="23"/>
        <end position="192"/>
    </location>
</feature>
<feature type="compositionally biased region" description="Basic residues" evidence="1">
    <location>
        <begin position="237"/>
        <end position="252"/>
    </location>
</feature>
<gene>
    <name evidence="2" type="ORF">Purlil1_3546</name>
</gene>
<evidence type="ECO:0000256" key="1">
    <source>
        <dbReference type="SAM" id="MobiDB-lite"/>
    </source>
</evidence>
<feature type="region of interest" description="Disordered" evidence="1">
    <location>
        <begin position="204"/>
        <end position="223"/>
    </location>
</feature>
<comment type="caution">
    <text evidence="2">The sequence shown here is derived from an EMBL/GenBank/DDBJ whole genome shotgun (WGS) entry which is preliminary data.</text>
</comment>
<organism evidence="2 3">
    <name type="scientific">Purpureocillium lilacinum</name>
    <name type="common">Paecilomyces lilacinus</name>
    <dbReference type="NCBI Taxonomy" id="33203"/>
    <lineage>
        <taxon>Eukaryota</taxon>
        <taxon>Fungi</taxon>
        <taxon>Dikarya</taxon>
        <taxon>Ascomycota</taxon>
        <taxon>Pezizomycotina</taxon>
        <taxon>Sordariomycetes</taxon>
        <taxon>Hypocreomycetidae</taxon>
        <taxon>Hypocreales</taxon>
        <taxon>Ophiocordycipitaceae</taxon>
        <taxon>Purpureocillium</taxon>
    </lineage>
</organism>
<reference evidence="2 3" key="1">
    <citation type="journal article" date="2024" name="Microbiol. Resour. Announc.">
        <title>Genome annotations for the ascomycete fungi Trichoderma harzianum, Trichoderma aggressivum, and Purpureocillium lilacinum.</title>
        <authorList>
            <person name="Beijen E.P.W."/>
            <person name="Ohm R.A."/>
        </authorList>
    </citation>
    <scope>NUCLEOTIDE SEQUENCE [LARGE SCALE GENOMIC DNA]</scope>
    <source>
        <strain evidence="2 3">CBS 150709</strain>
    </source>
</reference>
<dbReference type="PROSITE" id="PS51257">
    <property type="entry name" value="PROKAR_LIPOPROTEIN"/>
    <property type="match status" value="1"/>
</dbReference>
<feature type="compositionally biased region" description="Polar residues" evidence="1">
    <location>
        <begin position="284"/>
        <end position="298"/>
    </location>
</feature>
<protein>
    <submittedName>
        <fullName evidence="2">Uncharacterized protein</fullName>
    </submittedName>
</protein>
<feature type="compositionally biased region" description="Polar residues" evidence="1">
    <location>
        <begin position="102"/>
        <end position="111"/>
    </location>
</feature>